<accession>A0A0A9ESY8</accession>
<evidence type="ECO:0000313" key="1">
    <source>
        <dbReference type="EMBL" id="JAE01006.1"/>
    </source>
</evidence>
<reference evidence="1" key="1">
    <citation type="submission" date="2014-09" db="EMBL/GenBank/DDBJ databases">
        <authorList>
            <person name="Magalhaes I.L.F."/>
            <person name="Oliveira U."/>
            <person name="Santos F.R."/>
            <person name="Vidigal T.H.D.A."/>
            <person name="Brescovit A.D."/>
            <person name="Santos A.J."/>
        </authorList>
    </citation>
    <scope>NUCLEOTIDE SEQUENCE</scope>
    <source>
        <tissue evidence="1">Shoot tissue taken approximately 20 cm above the soil surface</tissue>
    </source>
</reference>
<dbReference type="AlphaFoldDB" id="A0A0A9ESY8"/>
<protein>
    <submittedName>
        <fullName evidence="1">Uncharacterized protein</fullName>
    </submittedName>
</protein>
<reference evidence="1" key="2">
    <citation type="journal article" date="2015" name="Data Brief">
        <title>Shoot transcriptome of the giant reed, Arundo donax.</title>
        <authorList>
            <person name="Barrero R.A."/>
            <person name="Guerrero F.D."/>
            <person name="Moolhuijzen P."/>
            <person name="Goolsby J.A."/>
            <person name="Tidwell J."/>
            <person name="Bellgard S.E."/>
            <person name="Bellgard M.I."/>
        </authorList>
    </citation>
    <scope>NUCLEOTIDE SEQUENCE</scope>
    <source>
        <tissue evidence="1">Shoot tissue taken approximately 20 cm above the soil surface</tissue>
    </source>
</reference>
<dbReference type="EMBL" id="GBRH01196890">
    <property type="protein sequence ID" value="JAE01006.1"/>
    <property type="molecule type" value="Transcribed_RNA"/>
</dbReference>
<sequence length="58" mass="6626">MLHNLLTCWNNFPSSIQSSHPRSEAPPILTTIIDVAEHSLEHCLDLSCTFQQKLQEHL</sequence>
<proteinExistence type="predicted"/>
<organism evidence="1">
    <name type="scientific">Arundo donax</name>
    <name type="common">Giant reed</name>
    <name type="synonym">Donax arundinaceus</name>
    <dbReference type="NCBI Taxonomy" id="35708"/>
    <lineage>
        <taxon>Eukaryota</taxon>
        <taxon>Viridiplantae</taxon>
        <taxon>Streptophyta</taxon>
        <taxon>Embryophyta</taxon>
        <taxon>Tracheophyta</taxon>
        <taxon>Spermatophyta</taxon>
        <taxon>Magnoliopsida</taxon>
        <taxon>Liliopsida</taxon>
        <taxon>Poales</taxon>
        <taxon>Poaceae</taxon>
        <taxon>PACMAD clade</taxon>
        <taxon>Arundinoideae</taxon>
        <taxon>Arundineae</taxon>
        <taxon>Arundo</taxon>
    </lineage>
</organism>
<name>A0A0A9ESY8_ARUDO</name>